<keyword evidence="2" id="KW-1185">Reference proteome</keyword>
<dbReference type="EMBL" id="CACVKT020004345">
    <property type="protein sequence ID" value="CAC5389508.1"/>
    <property type="molecule type" value="Genomic_DNA"/>
</dbReference>
<accession>A0A6J8BZJ8</accession>
<sequence>MKRLKHTYVYLGRIVALSILEDGPGILLLSDGPMESCISDSELQEHYCEIIEHASAVGFLVPVNKMTKEHLPLLKTAIVQNHTESAKEELDDFVRKGAIAASISSLKVFNKLLVILGPRLWDTCPSKGPVCETPKSENVKADPVEYYVFQECVRHVLICSISRMSEQVASLIS</sequence>
<evidence type="ECO:0000313" key="2">
    <source>
        <dbReference type="Proteomes" id="UP000507470"/>
    </source>
</evidence>
<dbReference type="AlphaFoldDB" id="A0A6J8BZJ8"/>
<reference evidence="1 2" key="1">
    <citation type="submission" date="2020-06" db="EMBL/GenBank/DDBJ databases">
        <authorList>
            <person name="Li R."/>
            <person name="Bekaert M."/>
        </authorList>
    </citation>
    <scope>NUCLEOTIDE SEQUENCE [LARGE SCALE GENOMIC DNA]</scope>
    <source>
        <strain evidence="2">wild</strain>
    </source>
</reference>
<proteinExistence type="predicted"/>
<dbReference type="OrthoDB" id="6142725at2759"/>
<gene>
    <name evidence="1" type="ORF">MCOR_24667</name>
</gene>
<dbReference type="Proteomes" id="UP000507470">
    <property type="component" value="Unassembled WGS sequence"/>
</dbReference>
<name>A0A6J8BZJ8_MYTCO</name>
<evidence type="ECO:0000313" key="1">
    <source>
        <dbReference type="EMBL" id="CAC5389508.1"/>
    </source>
</evidence>
<protein>
    <submittedName>
        <fullName evidence="1">Uncharacterized protein</fullName>
    </submittedName>
</protein>
<organism evidence="1 2">
    <name type="scientific">Mytilus coruscus</name>
    <name type="common">Sea mussel</name>
    <dbReference type="NCBI Taxonomy" id="42192"/>
    <lineage>
        <taxon>Eukaryota</taxon>
        <taxon>Metazoa</taxon>
        <taxon>Spiralia</taxon>
        <taxon>Lophotrochozoa</taxon>
        <taxon>Mollusca</taxon>
        <taxon>Bivalvia</taxon>
        <taxon>Autobranchia</taxon>
        <taxon>Pteriomorphia</taxon>
        <taxon>Mytilida</taxon>
        <taxon>Mytiloidea</taxon>
        <taxon>Mytilidae</taxon>
        <taxon>Mytilinae</taxon>
        <taxon>Mytilus</taxon>
    </lineage>
</organism>